<sequence length="193" mass="20896">MPSNIKMGLTLAAIFWMRVNLRTVSFEVIQHLSTAVQTPEASTALVNALRPYDLTKAETFQIRRFAGGSQWLLSSSTSDNTVYELGDGGIARASPPATAAPPPPKEHRHRLCAGARESGICRRGLAQAPVLGASPARAAGLARAAGGLAQHLHRRCERHLRAQAKGIQPPQVKPFTFCCISFLGMLHHHHLIE</sequence>
<dbReference type="Gene3D" id="1.20.1250.40">
    <property type="match status" value="1"/>
</dbReference>
<dbReference type="Proteomes" id="UP001222325">
    <property type="component" value="Unassembled WGS sequence"/>
</dbReference>
<gene>
    <name evidence="2" type="ORF">B0H15DRAFT_957831</name>
</gene>
<evidence type="ECO:0000313" key="2">
    <source>
        <dbReference type="EMBL" id="KAJ7070267.1"/>
    </source>
</evidence>
<accession>A0AAD6TP22</accession>
<name>A0AAD6TP22_9AGAR</name>
<evidence type="ECO:0000256" key="1">
    <source>
        <dbReference type="SAM" id="SignalP"/>
    </source>
</evidence>
<keyword evidence="1" id="KW-0732">Signal</keyword>
<dbReference type="AlphaFoldDB" id="A0AAD6TP22"/>
<protein>
    <submittedName>
        <fullName evidence="2">Uncharacterized protein</fullName>
    </submittedName>
</protein>
<dbReference type="EMBL" id="JARJCN010000134">
    <property type="protein sequence ID" value="KAJ7070267.1"/>
    <property type="molecule type" value="Genomic_DNA"/>
</dbReference>
<evidence type="ECO:0000313" key="3">
    <source>
        <dbReference type="Proteomes" id="UP001222325"/>
    </source>
</evidence>
<feature type="signal peptide" evidence="1">
    <location>
        <begin position="1"/>
        <end position="26"/>
    </location>
</feature>
<organism evidence="2 3">
    <name type="scientific">Mycena belliarum</name>
    <dbReference type="NCBI Taxonomy" id="1033014"/>
    <lineage>
        <taxon>Eukaryota</taxon>
        <taxon>Fungi</taxon>
        <taxon>Dikarya</taxon>
        <taxon>Basidiomycota</taxon>
        <taxon>Agaricomycotina</taxon>
        <taxon>Agaricomycetes</taxon>
        <taxon>Agaricomycetidae</taxon>
        <taxon>Agaricales</taxon>
        <taxon>Marasmiineae</taxon>
        <taxon>Mycenaceae</taxon>
        <taxon>Mycena</taxon>
    </lineage>
</organism>
<feature type="chain" id="PRO_5042188335" evidence="1">
    <location>
        <begin position="27"/>
        <end position="193"/>
    </location>
</feature>
<keyword evidence="3" id="KW-1185">Reference proteome</keyword>
<proteinExistence type="predicted"/>
<dbReference type="InterPro" id="IPR038324">
    <property type="entry name" value="Rpb4/RPC9_sf"/>
</dbReference>
<reference evidence="2" key="1">
    <citation type="submission" date="2023-03" db="EMBL/GenBank/DDBJ databases">
        <title>Massive genome expansion in bonnet fungi (Mycena s.s.) driven by repeated elements and novel gene families across ecological guilds.</title>
        <authorList>
            <consortium name="Lawrence Berkeley National Laboratory"/>
            <person name="Harder C.B."/>
            <person name="Miyauchi S."/>
            <person name="Viragh M."/>
            <person name="Kuo A."/>
            <person name="Thoen E."/>
            <person name="Andreopoulos B."/>
            <person name="Lu D."/>
            <person name="Skrede I."/>
            <person name="Drula E."/>
            <person name="Henrissat B."/>
            <person name="Morin E."/>
            <person name="Kohler A."/>
            <person name="Barry K."/>
            <person name="LaButti K."/>
            <person name="Morin E."/>
            <person name="Salamov A."/>
            <person name="Lipzen A."/>
            <person name="Mereny Z."/>
            <person name="Hegedus B."/>
            <person name="Baldrian P."/>
            <person name="Stursova M."/>
            <person name="Weitz H."/>
            <person name="Taylor A."/>
            <person name="Grigoriev I.V."/>
            <person name="Nagy L.G."/>
            <person name="Martin F."/>
            <person name="Kauserud H."/>
        </authorList>
    </citation>
    <scope>NUCLEOTIDE SEQUENCE</scope>
    <source>
        <strain evidence="2">CBHHK173m</strain>
    </source>
</reference>
<comment type="caution">
    <text evidence="2">The sequence shown here is derived from an EMBL/GenBank/DDBJ whole genome shotgun (WGS) entry which is preliminary data.</text>
</comment>